<dbReference type="Proteomes" id="UP000322225">
    <property type="component" value="Chromosome 8"/>
</dbReference>
<dbReference type="EMBL" id="CP144058">
    <property type="protein sequence ID" value="WWD20058.1"/>
    <property type="molecule type" value="Genomic_DNA"/>
</dbReference>
<proteinExistence type="inferred from homology"/>
<evidence type="ECO:0000256" key="1">
    <source>
        <dbReference type="ARBA" id="ARBA00004450"/>
    </source>
</evidence>
<comment type="similarity">
    <text evidence="2">Belongs to the FMP52 family.</text>
</comment>
<dbReference type="PANTHER" id="PTHR14097">
    <property type="entry name" value="OXIDOREDUCTASE HTATIP2"/>
    <property type="match status" value="1"/>
</dbReference>
<dbReference type="InterPro" id="IPR014843">
    <property type="entry name" value="Him1/Fmp52"/>
</dbReference>
<dbReference type="GO" id="GO:0005741">
    <property type="term" value="C:mitochondrial outer membrane"/>
    <property type="evidence" value="ECO:0007669"/>
    <property type="project" value="UniProtKB-SubCell"/>
</dbReference>
<evidence type="ECO:0000256" key="6">
    <source>
        <dbReference type="ARBA" id="ARBA00023136"/>
    </source>
</evidence>
<dbReference type="SUPFAM" id="SSF51735">
    <property type="entry name" value="NAD(P)-binding Rossmann-fold domains"/>
    <property type="match status" value="1"/>
</dbReference>
<reference evidence="7" key="2">
    <citation type="submission" date="2024-01" db="EMBL/GenBank/DDBJ databases">
        <title>Comparative genomics of Cryptococcus and Kwoniella reveals pathogenesis evolution and contrasting modes of karyotype evolution via chromosome fusion or intercentromeric recombination.</title>
        <authorList>
            <person name="Coelho M.A."/>
            <person name="David-Palma M."/>
            <person name="Shea T."/>
            <person name="Bowers K."/>
            <person name="McGinley-Smith S."/>
            <person name="Mohammad A.W."/>
            <person name="Gnirke A."/>
            <person name="Yurkov A.M."/>
            <person name="Nowrousian M."/>
            <person name="Sun S."/>
            <person name="Cuomo C.A."/>
            <person name="Heitman J."/>
        </authorList>
    </citation>
    <scope>NUCLEOTIDE SEQUENCE</scope>
    <source>
        <strain evidence="7">CBS 12478</strain>
    </source>
</reference>
<organism evidence="7 8">
    <name type="scientific">Kwoniella shandongensis</name>
    <dbReference type="NCBI Taxonomy" id="1734106"/>
    <lineage>
        <taxon>Eukaryota</taxon>
        <taxon>Fungi</taxon>
        <taxon>Dikarya</taxon>
        <taxon>Basidiomycota</taxon>
        <taxon>Agaricomycotina</taxon>
        <taxon>Tremellomycetes</taxon>
        <taxon>Tremellales</taxon>
        <taxon>Cryptococcaceae</taxon>
        <taxon>Kwoniella</taxon>
    </lineage>
</organism>
<keyword evidence="3" id="KW-1000">Mitochondrion outer membrane</keyword>
<dbReference type="KEGG" id="ksn:43590870"/>
<reference evidence="7" key="1">
    <citation type="submission" date="2017-08" db="EMBL/GenBank/DDBJ databases">
        <authorList>
            <person name="Cuomo C."/>
            <person name="Billmyre B."/>
            <person name="Heitman J."/>
        </authorList>
    </citation>
    <scope>NUCLEOTIDE SEQUENCE</scope>
    <source>
        <strain evidence="7">CBS 12478</strain>
    </source>
</reference>
<dbReference type="OrthoDB" id="430436at2759"/>
<sequence>MATSTAITLAGATGLTGSFSLKSILTSPHPFDLTVLARRAVAETPGATNKLTTRLYDDLFEAPKGEQNIAKPGGVYVSCLGTTRAKAGGTAQQEKIDLDLNRDLAARARKDGAETAILVSSSGANATSYSFYLKIKGQLEEDIKGMGFSHVVILRPGFLLGQRPEKRVIEGAAQSVFRFLGKFSSEAYDVGDAIAQLAAHPPAEKVTVLYDAEIAAYGKQYRDSKAQSGSK</sequence>
<dbReference type="Gene3D" id="3.40.50.720">
    <property type="entry name" value="NAD(P)-binding Rossmann-like Domain"/>
    <property type="match status" value="1"/>
</dbReference>
<evidence type="ECO:0000313" key="7">
    <source>
        <dbReference type="EMBL" id="WWD20058.1"/>
    </source>
</evidence>
<dbReference type="FunFam" id="3.40.50.720:FF:000366">
    <property type="entry name" value="Protein FMP52, mitochondrial"/>
    <property type="match status" value="1"/>
</dbReference>
<dbReference type="RefSeq" id="XP_031859071.1">
    <property type="nucleotide sequence ID" value="XM_032006708.1"/>
</dbReference>
<evidence type="ECO:0000256" key="4">
    <source>
        <dbReference type="ARBA" id="ARBA00022946"/>
    </source>
</evidence>
<name>A0A5M6BTU5_9TREE</name>
<comment type="subcellular location">
    <subcellularLocation>
        <location evidence="1">Mitochondrion outer membrane</location>
        <topology evidence="1">Peripheral membrane protein</topology>
    </subcellularLocation>
</comment>
<accession>A0A5M6BTU5</accession>
<evidence type="ECO:0000256" key="3">
    <source>
        <dbReference type="ARBA" id="ARBA00022787"/>
    </source>
</evidence>
<dbReference type="GeneID" id="43590870"/>
<keyword evidence="5" id="KW-0496">Mitochondrion</keyword>
<dbReference type="PANTHER" id="PTHR14097:SF7">
    <property type="entry name" value="OXIDOREDUCTASE HTATIP2"/>
    <property type="match status" value="1"/>
</dbReference>
<evidence type="ECO:0000313" key="8">
    <source>
        <dbReference type="Proteomes" id="UP000322225"/>
    </source>
</evidence>
<protein>
    <submittedName>
        <fullName evidence="7">Uncharacterized protein</fullName>
    </submittedName>
</protein>
<dbReference type="GO" id="GO:0051170">
    <property type="term" value="P:import into nucleus"/>
    <property type="evidence" value="ECO:0007669"/>
    <property type="project" value="TreeGrafter"/>
</dbReference>
<evidence type="ECO:0000256" key="5">
    <source>
        <dbReference type="ARBA" id="ARBA00023128"/>
    </source>
</evidence>
<keyword evidence="4" id="KW-0809">Transit peptide</keyword>
<dbReference type="AlphaFoldDB" id="A0A5M6BTU5"/>
<evidence type="ECO:0000256" key="2">
    <source>
        <dbReference type="ARBA" id="ARBA00006617"/>
    </source>
</evidence>
<keyword evidence="8" id="KW-1185">Reference proteome</keyword>
<dbReference type="Pfam" id="PF08732">
    <property type="entry name" value="HIM1"/>
    <property type="match status" value="1"/>
</dbReference>
<dbReference type="InterPro" id="IPR036291">
    <property type="entry name" value="NAD(P)-bd_dom_sf"/>
</dbReference>
<keyword evidence="6" id="KW-0472">Membrane</keyword>
<gene>
    <name evidence="7" type="ORF">CI109_104531</name>
</gene>